<accession>A0ABT7N3Q3</accession>
<proteinExistence type="inferred from homology"/>
<comment type="similarity">
    <text evidence="1">Belongs to the AHA1 family.</text>
</comment>
<sequence length="135" mass="15250">MTAFIVSRLVQTDPLTAYDAWAHADRMREWWWPQWAETTYDLDVQQGGAYEIRSPIDGVAVSGGYTEARPGHVLAFTWLWDGESEADRVTVVFDPVDSATTEMTLVHVAPGRAYNPDYEQGWHDVLERFPASSDA</sequence>
<evidence type="ECO:0000313" key="3">
    <source>
        <dbReference type="EMBL" id="MDL9981300.1"/>
    </source>
</evidence>
<dbReference type="SUPFAM" id="SSF55961">
    <property type="entry name" value="Bet v1-like"/>
    <property type="match status" value="1"/>
</dbReference>
<gene>
    <name evidence="3" type="ORF">QSV35_18370</name>
</gene>
<dbReference type="InterPro" id="IPR023393">
    <property type="entry name" value="START-like_dom_sf"/>
</dbReference>
<protein>
    <submittedName>
        <fullName evidence="3">SRPBCC domain-containing protein</fullName>
    </submittedName>
</protein>
<reference evidence="3 4" key="1">
    <citation type="submission" date="2023-06" db="EMBL/GenBank/DDBJ databases">
        <title>Microbacterium sp. nov., isolated from a waste landfill.</title>
        <authorList>
            <person name="Wen W."/>
        </authorList>
    </citation>
    <scope>NUCLEOTIDE SEQUENCE [LARGE SCALE GENOMIC DNA]</scope>
    <source>
        <strain evidence="3 4">ASV49</strain>
    </source>
</reference>
<keyword evidence="4" id="KW-1185">Reference proteome</keyword>
<feature type="domain" description="Activator of Hsp90 ATPase homologue 1/2-like C-terminal" evidence="2">
    <location>
        <begin position="14"/>
        <end position="129"/>
    </location>
</feature>
<organism evidence="3 4">
    <name type="scientific">Microbacterium candidum</name>
    <dbReference type="NCBI Taxonomy" id="3041922"/>
    <lineage>
        <taxon>Bacteria</taxon>
        <taxon>Bacillati</taxon>
        <taxon>Actinomycetota</taxon>
        <taxon>Actinomycetes</taxon>
        <taxon>Micrococcales</taxon>
        <taxon>Microbacteriaceae</taxon>
        <taxon>Microbacterium</taxon>
    </lineage>
</organism>
<dbReference type="InterPro" id="IPR013538">
    <property type="entry name" value="ASHA1/2-like_C"/>
</dbReference>
<dbReference type="Proteomes" id="UP001235064">
    <property type="component" value="Unassembled WGS sequence"/>
</dbReference>
<dbReference type="RefSeq" id="WP_286290375.1">
    <property type="nucleotide sequence ID" value="NZ_JASXSZ010000007.1"/>
</dbReference>
<comment type="caution">
    <text evidence="3">The sequence shown here is derived from an EMBL/GenBank/DDBJ whole genome shotgun (WGS) entry which is preliminary data.</text>
</comment>
<dbReference type="EMBL" id="JASXSZ010000007">
    <property type="protein sequence ID" value="MDL9981300.1"/>
    <property type="molecule type" value="Genomic_DNA"/>
</dbReference>
<evidence type="ECO:0000256" key="1">
    <source>
        <dbReference type="ARBA" id="ARBA00006817"/>
    </source>
</evidence>
<dbReference type="Pfam" id="PF08327">
    <property type="entry name" value="AHSA1"/>
    <property type="match status" value="1"/>
</dbReference>
<name>A0ABT7N3Q3_9MICO</name>
<dbReference type="CDD" id="cd07814">
    <property type="entry name" value="SRPBCC_CalC_Aha1-like"/>
    <property type="match status" value="1"/>
</dbReference>
<evidence type="ECO:0000259" key="2">
    <source>
        <dbReference type="Pfam" id="PF08327"/>
    </source>
</evidence>
<dbReference type="Gene3D" id="3.30.530.20">
    <property type="match status" value="1"/>
</dbReference>
<evidence type="ECO:0000313" key="4">
    <source>
        <dbReference type="Proteomes" id="UP001235064"/>
    </source>
</evidence>